<dbReference type="SUPFAM" id="SSF81301">
    <property type="entry name" value="Nucleotidyltransferase"/>
    <property type="match status" value="1"/>
</dbReference>
<protein>
    <submittedName>
        <fullName evidence="11">CCA tRNA nucleotidyltransferase</fullName>
    </submittedName>
</protein>
<dbReference type="Pfam" id="PF01743">
    <property type="entry name" value="PolyA_pol"/>
    <property type="match status" value="1"/>
</dbReference>
<dbReference type="PANTHER" id="PTHR46173">
    <property type="entry name" value="CCA TRNA NUCLEOTIDYLTRANSFERASE 1, MITOCHONDRIAL"/>
    <property type="match status" value="1"/>
</dbReference>
<feature type="domain" description="tRNA nucleotidyltransferase/poly(A) polymerase RNA and SrmB- binding" evidence="10">
    <location>
        <begin position="178"/>
        <end position="230"/>
    </location>
</feature>
<evidence type="ECO:0000256" key="8">
    <source>
        <dbReference type="RuleBase" id="RU003953"/>
    </source>
</evidence>
<dbReference type="KEGG" id="ppru:FDP22_09555"/>
<evidence type="ECO:0000256" key="5">
    <source>
        <dbReference type="ARBA" id="ARBA00022723"/>
    </source>
</evidence>
<evidence type="ECO:0000259" key="9">
    <source>
        <dbReference type="Pfam" id="PF01743"/>
    </source>
</evidence>
<dbReference type="InterPro" id="IPR050264">
    <property type="entry name" value="Bact_CCA-adding_enz_type3_sf"/>
</dbReference>
<evidence type="ECO:0000256" key="2">
    <source>
        <dbReference type="ARBA" id="ARBA00022679"/>
    </source>
</evidence>
<dbReference type="Proteomes" id="UP000305888">
    <property type="component" value="Chromosome"/>
</dbReference>
<evidence type="ECO:0000256" key="3">
    <source>
        <dbReference type="ARBA" id="ARBA00022694"/>
    </source>
</evidence>
<evidence type="ECO:0000256" key="6">
    <source>
        <dbReference type="ARBA" id="ARBA00022741"/>
    </source>
</evidence>
<keyword evidence="2 8" id="KW-0808">Transferase</keyword>
<dbReference type="Gene3D" id="1.10.3090.10">
    <property type="entry name" value="cca-adding enzyme, domain 2"/>
    <property type="match status" value="1"/>
</dbReference>
<keyword evidence="6" id="KW-0547">Nucleotide-binding</keyword>
<keyword evidence="5" id="KW-0479">Metal-binding</keyword>
<evidence type="ECO:0000313" key="11">
    <source>
        <dbReference type="EMBL" id="QDL93669.1"/>
    </source>
</evidence>
<keyword evidence="7" id="KW-0460">Magnesium</keyword>
<evidence type="ECO:0000259" key="10">
    <source>
        <dbReference type="Pfam" id="PF12627"/>
    </source>
</evidence>
<comment type="similarity">
    <text evidence="8">Belongs to the tRNA nucleotidyltransferase/poly(A) polymerase family.</text>
</comment>
<dbReference type="OrthoDB" id="9805698at2"/>
<dbReference type="InterPro" id="IPR002646">
    <property type="entry name" value="PolA_pol_head_dom"/>
</dbReference>
<organism evidence="11 12">
    <name type="scientific">Paroceanicella profunda</name>
    <dbReference type="NCBI Taxonomy" id="2579971"/>
    <lineage>
        <taxon>Bacteria</taxon>
        <taxon>Pseudomonadati</taxon>
        <taxon>Pseudomonadota</taxon>
        <taxon>Alphaproteobacteria</taxon>
        <taxon>Rhodobacterales</taxon>
        <taxon>Paracoccaceae</taxon>
        <taxon>Paroceanicella</taxon>
    </lineage>
</organism>
<evidence type="ECO:0000256" key="7">
    <source>
        <dbReference type="ARBA" id="ARBA00022842"/>
    </source>
</evidence>
<dbReference type="AlphaFoldDB" id="A0A5B8G2S4"/>
<dbReference type="PANTHER" id="PTHR46173:SF1">
    <property type="entry name" value="CCA TRNA NUCLEOTIDYLTRANSFERASE 1, MITOCHONDRIAL"/>
    <property type="match status" value="1"/>
</dbReference>
<dbReference type="GO" id="GO:0008033">
    <property type="term" value="P:tRNA processing"/>
    <property type="evidence" value="ECO:0007669"/>
    <property type="project" value="UniProtKB-KW"/>
</dbReference>
<keyword evidence="3" id="KW-0819">tRNA processing</keyword>
<dbReference type="GO" id="GO:0000049">
    <property type="term" value="F:tRNA binding"/>
    <property type="evidence" value="ECO:0007669"/>
    <property type="project" value="TreeGrafter"/>
</dbReference>
<dbReference type="CDD" id="cd05398">
    <property type="entry name" value="NT_ClassII-CCAase"/>
    <property type="match status" value="1"/>
</dbReference>
<dbReference type="GO" id="GO:0046872">
    <property type="term" value="F:metal ion binding"/>
    <property type="evidence" value="ECO:0007669"/>
    <property type="project" value="UniProtKB-KW"/>
</dbReference>
<dbReference type="SUPFAM" id="SSF81891">
    <property type="entry name" value="Poly A polymerase C-terminal region-like"/>
    <property type="match status" value="1"/>
</dbReference>
<dbReference type="InterPro" id="IPR032828">
    <property type="entry name" value="PolyA_RNA-bd"/>
</dbReference>
<keyword evidence="8" id="KW-0694">RNA-binding</keyword>
<keyword evidence="4" id="KW-0548">Nucleotidyltransferase</keyword>
<keyword evidence="12" id="KW-1185">Reference proteome</keyword>
<dbReference type="GO" id="GO:0000166">
    <property type="term" value="F:nucleotide binding"/>
    <property type="evidence" value="ECO:0007669"/>
    <property type="project" value="UniProtKB-KW"/>
</dbReference>
<sequence>MEALARPAPGAAPEPRRGLFVGGCVRNALLGAPVSDIDIATPLPPQEVIARVEAAGLRAVPTGIGHGTVTVVSAGIPHEVTTFRRDVTTDGRHAEVAFTTEIVEDARRRDFTMNALYADASGAVVDPLGGMADLAARRVRFVGEAAARIAEDHLRILRFFRFHAWYGAHGPGLDAEGLAACAAGAAGVEALSRERVGAEMRKLLAAPDPAAALAAMEACGVLARALPGATAAGLPPLLEAEAAAGAAPRWPRRLWVLGGADPATALRLSKAEIRALAALNAAVGEGEPPAPRAFRHGAEAAEDSVVLELAAGLSPVPGWRGEIARGAAAQFPLTAADLMPPLQPGPGLGAALERLRADWLASGLTLSAEALRARL</sequence>
<name>A0A5B8G2S4_9RHOB</name>
<dbReference type="InterPro" id="IPR043519">
    <property type="entry name" value="NT_sf"/>
</dbReference>
<evidence type="ECO:0000313" key="12">
    <source>
        <dbReference type="Proteomes" id="UP000305888"/>
    </source>
</evidence>
<dbReference type="EMBL" id="CP040818">
    <property type="protein sequence ID" value="QDL93669.1"/>
    <property type="molecule type" value="Genomic_DNA"/>
</dbReference>
<comment type="cofactor">
    <cofactor evidence="1">
        <name>Mg(2+)</name>
        <dbReference type="ChEBI" id="CHEBI:18420"/>
    </cofactor>
</comment>
<accession>A0A5B8G2S4</accession>
<evidence type="ECO:0000256" key="4">
    <source>
        <dbReference type="ARBA" id="ARBA00022695"/>
    </source>
</evidence>
<reference evidence="11 12" key="1">
    <citation type="submission" date="2019-06" db="EMBL/GenBank/DDBJ databases">
        <title>Genome sequence of Rhodobacteraceae bacterium D4M1.</title>
        <authorList>
            <person name="Cao J."/>
        </authorList>
    </citation>
    <scope>NUCLEOTIDE SEQUENCE [LARGE SCALE GENOMIC DNA]</scope>
    <source>
        <strain evidence="11 12">D4M1</strain>
    </source>
</reference>
<proteinExistence type="inferred from homology"/>
<gene>
    <name evidence="11" type="ORF">FDP22_09555</name>
</gene>
<evidence type="ECO:0000256" key="1">
    <source>
        <dbReference type="ARBA" id="ARBA00001946"/>
    </source>
</evidence>
<dbReference type="GO" id="GO:0016779">
    <property type="term" value="F:nucleotidyltransferase activity"/>
    <property type="evidence" value="ECO:0007669"/>
    <property type="project" value="UniProtKB-KW"/>
</dbReference>
<feature type="domain" description="Poly A polymerase head" evidence="9">
    <location>
        <begin position="20"/>
        <end position="140"/>
    </location>
</feature>
<dbReference type="Gene3D" id="3.30.460.10">
    <property type="entry name" value="Beta Polymerase, domain 2"/>
    <property type="match status" value="1"/>
</dbReference>
<dbReference type="Pfam" id="PF12627">
    <property type="entry name" value="PolyA_pol_RNAbd"/>
    <property type="match status" value="1"/>
</dbReference>